<dbReference type="EMBL" id="LVJZ01000004">
    <property type="protein sequence ID" value="ODB94541.1"/>
    <property type="molecule type" value="Genomic_DNA"/>
</dbReference>
<keyword evidence="7 14" id="KW-0547">Nucleotide-binding</keyword>
<keyword evidence="8 14" id="KW-0067">ATP-binding</keyword>
<evidence type="ECO:0000256" key="2">
    <source>
        <dbReference type="ARBA" id="ARBA00004752"/>
    </source>
</evidence>
<evidence type="ECO:0000256" key="14">
    <source>
        <dbReference type="HAMAP-Rule" id="MF_00046"/>
    </source>
</evidence>
<feature type="domain" description="Mur ligase central" evidence="18">
    <location>
        <begin position="122"/>
        <end position="303"/>
    </location>
</feature>
<dbReference type="STRING" id="1818881.A3196_18665"/>
<evidence type="ECO:0000256" key="8">
    <source>
        <dbReference type="ARBA" id="ARBA00022840"/>
    </source>
</evidence>
<dbReference type="GO" id="GO:0009252">
    <property type="term" value="P:peptidoglycan biosynthetic process"/>
    <property type="evidence" value="ECO:0007669"/>
    <property type="project" value="UniProtKB-UniRule"/>
</dbReference>
<dbReference type="InterPro" id="IPR013221">
    <property type="entry name" value="Mur_ligase_cen"/>
</dbReference>
<dbReference type="GO" id="GO:0071555">
    <property type="term" value="P:cell wall organization"/>
    <property type="evidence" value="ECO:0007669"/>
    <property type="project" value="UniProtKB-KW"/>
</dbReference>
<dbReference type="Gene3D" id="3.90.190.20">
    <property type="entry name" value="Mur ligase, C-terminal domain"/>
    <property type="match status" value="1"/>
</dbReference>
<dbReference type="Pfam" id="PF08245">
    <property type="entry name" value="Mur_ligase_M"/>
    <property type="match status" value="1"/>
</dbReference>
<dbReference type="EC" id="6.3.2.8" evidence="3 14"/>
<dbReference type="GO" id="GO:0051301">
    <property type="term" value="P:cell division"/>
    <property type="evidence" value="ECO:0007669"/>
    <property type="project" value="UniProtKB-KW"/>
</dbReference>
<organism evidence="19 20">
    <name type="scientific">Candidatus Thiodiazotropha endoloripes</name>
    <dbReference type="NCBI Taxonomy" id="1818881"/>
    <lineage>
        <taxon>Bacteria</taxon>
        <taxon>Pseudomonadati</taxon>
        <taxon>Pseudomonadota</taxon>
        <taxon>Gammaproteobacteria</taxon>
        <taxon>Chromatiales</taxon>
        <taxon>Sedimenticolaceae</taxon>
        <taxon>Candidatus Thiodiazotropha</taxon>
    </lineage>
</organism>
<dbReference type="SUPFAM" id="SSF51984">
    <property type="entry name" value="MurCD N-terminal domain"/>
    <property type="match status" value="1"/>
</dbReference>
<dbReference type="AlphaFoldDB" id="A0A1E2UJ39"/>
<keyword evidence="20" id="KW-1185">Reference proteome</keyword>
<comment type="pathway">
    <text evidence="2 14">Cell wall biogenesis; peptidoglycan biosynthesis.</text>
</comment>
<dbReference type="InterPro" id="IPR000713">
    <property type="entry name" value="Mur_ligase_N"/>
</dbReference>
<dbReference type="InterPro" id="IPR005758">
    <property type="entry name" value="UDP-N-AcMur_Ala_ligase_MurC"/>
</dbReference>
<keyword evidence="4 14" id="KW-0963">Cytoplasm</keyword>
<sequence length="478" mass="52382">MNEQLRSRHNPNSMGRMRRIHFVGIGGAGMSGIAEVMINLGYQVSGSDQRQSQVTRRLVDLGAKVFQGHRAEHVEGVDAVVISSAVKEDNPEVMAARQDRIPVVPRAEMLAEIMRFQYGIAVAGTHGKTTTTSLVASVLAEAGLDPTFVIGGLLNSAGANARLGEGEYLVAEADESDASFLYLQPMLAVVTNIDADHMSTYGGDFNRLRGTFLEFLHHLPFYGQAVMCIDDPVVRELLPEVTRPITTYGFSSDADVQATDVHSEGLQTHFRLHVKAQELSFDVTLNLPGRHNVLNALAAACVALELNTDPRHIQSALKMFAGIGRRFQTRGDCLVDGKHVMLVDDYAHHPREIQATLEAVRDGWPERRLVVAFQPHRYTRTQEQFEDFVQVLSKSDLLILTEVYAAGEEPIQGATGRDLSRAIRVRGQVDPIFMEPVTELPELLRGLLQDGDMVLTIGAGSIGAIAAELPTQLCEEAQ</sequence>
<dbReference type="GO" id="GO:0008763">
    <property type="term" value="F:UDP-N-acetylmuramate-L-alanine ligase activity"/>
    <property type="evidence" value="ECO:0007669"/>
    <property type="project" value="UniProtKB-UniRule"/>
</dbReference>
<keyword evidence="6 14" id="KW-0132">Cell division</keyword>
<evidence type="ECO:0000256" key="9">
    <source>
        <dbReference type="ARBA" id="ARBA00022960"/>
    </source>
</evidence>
<feature type="binding site" evidence="14">
    <location>
        <begin position="124"/>
        <end position="130"/>
    </location>
    <ligand>
        <name>ATP</name>
        <dbReference type="ChEBI" id="CHEBI:30616"/>
    </ligand>
</feature>
<evidence type="ECO:0000259" key="18">
    <source>
        <dbReference type="Pfam" id="PF08245"/>
    </source>
</evidence>
<evidence type="ECO:0000259" key="16">
    <source>
        <dbReference type="Pfam" id="PF01225"/>
    </source>
</evidence>
<evidence type="ECO:0000256" key="12">
    <source>
        <dbReference type="ARBA" id="ARBA00023316"/>
    </source>
</evidence>
<evidence type="ECO:0000256" key="1">
    <source>
        <dbReference type="ARBA" id="ARBA00004496"/>
    </source>
</evidence>
<gene>
    <name evidence="14" type="primary">murC</name>
    <name evidence="19" type="ORF">A3196_18665</name>
</gene>
<evidence type="ECO:0000256" key="13">
    <source>
        <dbReference type="ARBA" id="ARBA00047833"/>
    </source>
</evidence>
<evidence type="ECO:0000256" key="3">
    <source>
        <dbReference type="ARBA" id="ARBA00012211"/>
    </source>
</evidence>
<dbReference type="HAMAP" id="MF_00046">
    <property type="entry name" value="MurC"/>
    <property type="match status" value="1"/>
</dbReference>
<dbReference type="SUPFAM" id="SSF53623">
    <property type="entry name" value="MurD-like peptide ligases, catalytic domain"/>
    <property type="match status" value="1"/>
</dbReference>
<dbReference type="InterPro" id="IPR050061">
    <property type="entry name" value="MurCDEF_pg_biosynth"/>
</dbReference>
<evidence type="ECO:0000256" key="15">
    <source>
        <dbReference type="SAM" id="Phobius"/>
    </source>
</evidence>
<comment type="caution">
    <text evidence="19">The sequence shown here is derived from an EMBL/GenBank/DDBJ whole genome shotgun (WGS) entry which is preliminary data.</text>
</comment>
<dbReference type="OrthoDB" id="9804126at2"/>
<dbReference type="Gene3D" id="3.40.1190.10">
    <property type="entry name" value="Mur-like, catalytic domain"/>
    <property type="match status" value="1"/>
</dbReference>
<dbReference type="PANTHER" id="PTHR43445:SF3">
    <property type="entry name" value="UDP-N-ACETYLMURAMATE--L-ALANINE LIGASE"/>
    <property type="match status" value="1"/>
</dbReference>
<comment type="similarity">
    <text evidence="14">Belongs to the MurCDEF family.</text>
</comment>
<evidence type="ECO:0000256" key="5">
    <source>
        <dbReference type="ARBA" id="ARBA00022598"/>
    </source>
</evidence>
<keyword evidence="10 14" id="KW-0573">Peptidoglycan synthesis</keyword>
<dbReference type="PANTHER" id="PTHR43445">
    <property type="entry name" value="UDP-N-ACETYLMURAMATE--L-ALANINE LIGASE-RELATED"/>
    <property type="match status" value="1"/>
</dbReference>
<dbReference type="NCBIfam" id="TIGR01082">
    <property type="entry name" value="murC"/>
    <property type="match status" value="1"/>
</dbReference>
<comment type="subcellular location">
    <subcellularLocation>
        <location evidence="1 14">Cytoplasm</location>
    </subcellularLocation>
</comment>
<feature type="transmembrane region" description="Helical" evidence="15">
    <location>
        <begin position="20"/>
        <end position="42"/>
    </location>
</feature>
<keyword evidence="11 14" id="KW-0131">Cell cycle</keyword>
<feature type="domain" description="Mur ligase N-terminal catalytic" evidence="16">
    <location>
        <begin position="19"/>
        <end position="118"/>
    </location>
</feature>
<dbReference type="GO" id="GO:0005524">
    <property type="term" value="F:ATP binding"/>
    <property type="evidence" value="ECO:0007669"/>
    <property type="project" value="UniProtKB-UniRule"/>
</dbReference>
<dbReference type="Pfam" id="PF02875">
    <property type="entry name" value="Mur_ligase_C"/>
    <property type="match status" value="1"/>
</dbReference>
<keyword evidence="9 14" id="KW-0133">Cell shape</keyword>
<feature type="domain" description="Mur ligase C-terminal" evidence="17">
    <location>
        <begin position="325"/>
        <end position="460"/>
    </location>
</feature>
<evidence type="ECO:0000256" key="6">
    <source>
        <dbReference type="ARBA" id="ARBA00022618"/>
    </source>
</evidence>
<dbReference type="InterPro" id="IPR004101">
    <property type="entry name" value="Mur_ligase_C"/>
</dbReference>
<keyword evidence="15" id="KW-0472">Membrane</keyword>
<keyword evidence="12 14" id="KW-0961">Cell wall biogenesis/degradation</keyword>
<protein>
    <recommendedName>
        <fullName evidence="3 14">UDP-N-acetylmuramate--L-alanine ligase</fullName>
        <ecNumber evidence="3 14">6.3.2.8</ecNumber>
    </recommendedName>
    <alternativeName>
        <fullName evidence="14">UDP-N-acetylmuramoyl-L-alanine synthetase</fullName>
    </alternativeName>
</protein>
<dbReference type="RefSeq" id="WP_069006305.1">
    <property type="nucleotide sequence ID" value="NZ_LVJX01000012.1"/>
</dbReference>
<reference evidence="19 20" key="1">
    <citation type="submission" date="2016-03" db="EMBL/GenBank/DDBJ databases">
        <title>Chemosynthetic sulphur-oxidizing symbionts of marine invertebrate animals are capable of nitrogen fixation.</title>
        <authorList>
            <person name="Petersen J.M."/>
            <person name="Kemper A."/>
            <person name="Gruber-Vodicka H."/>
            <person name="Cardini U."/>
            <person name="Geest Mvander."/>
            <person name="Kleiner M."/>
            <person name="Bulgheresi S."/>
            <person name="Fussmann M."/>
            <person name="Herbold C."/>
            <person name="Seah B.K.B."/>
            <person name="Antony C.Paul."/>
            <person name="Liu D."/>
            <person name="Belitz A."/>
            <person name="Weber M."/>
        </authorList>
    </citation>
    <scope>NUCLEOTIDE SEQUENCE [LARGE SCALE GENOMIC DNA]</scope>
    <source>
        <strain evidence="19">G_D</strain>
    </source>
</reference>
<dbReference type="GO" id="GO:0005737">
    <property type="term" value="C:cytoplasm"/>
    <property type="evidence" value="ECO:0007669"/>
    <property type="project" value="UniProtKB-SubCell"/>
</dbReference>
<keyword evidence="15" id="KW-1133">Transmembrane helix</keyword>
<accession>A0A1E2UJ39</accession>
<dbReference type="SUPFAM" id="SSF53244">
    <property type="entry name" value="MurD-like peptide ligases, peptide-binding domain"/>
    <property type="match status" value="1"/>
</dbReference>
<dbReference type="FunFam" id="3.40.1190.10:FF:000001">
    <property type="entry name" value="UDP-N-acetylmuramate--L-alanine ligase"/>
    <property type="match status" value="1"/>
</dbReference>
<dbReference type="InterPro" id="IPR036565">
    <property type="entry name" value="Mur-like_cat_sf"/>
</dbReference>
<keyword evidence="5 14" id="KW-0436">Ligase</keyword>
<keyword evidence="15" id="KW-0812">Transmembrane</keyword>
<evidence type="ECO:0000313" key="20">
    <source>
        <dbReference type="Proteomes" id="UP000094849"/>
    </source>
</evidence>
<proteinExistence type="inferred from homology"/>
<evidence type="ECO:0000259" key="17">
    <source>
        <dbReference type="Pfam" id="PF02875"/>
    </source>
</evidence>
<evidence type="ECO:0000256" key="10">
    <source>
        <dbReference type="ARBA" id="ARBA00022984"/>
    </source>
</evidence>
<dbReference type="Gene3D" id="3.40.50.720">
    <property type="entry name" value="NAD(P)-binding Rossmann-like Domain"/>
    <property type="match status" value="1"/>
</dbReference>
<dbReference type="Proteomes" id="UP000094849">
    <property type="component" value="Unassembled WGS sequence"/>
</dbReference>
<comment type="function">
    <text evidence="14">Cell wall formation.</text>
</comment>
<evidence type="ECO:0000313" key="19">
    <source>
        <dbReference type="EMBL" id="ODB94541.1"/>
    </source>
</evidence>
<name>A0A1E2UJ39_9GAMM</name>
<dbReference type="GO" id="GO:0008360">
    <property type="term" value="P:regulation of cell shape"/>
    <property type="evidence" value="ECO:0007669"/>
    <property type="project" value="UniProtKB-KW"/>
</dbReference>
<evidence type="ECO:0000256" key="7">
    <source>
        <dbReference type="ARBA" id="ARBA00022741"/>
    </source>
</evidence>
<dbReference type="InterPro" id="IPR036615">
    <property type="entry name" value="Mur_ligase_C_dom_sf"/>
</dbReference>
<evidence type="ECO:0000256" key="4">
    <source>
        <dbReference type="ARBA" id="ARBA00022490"/>
    </source>
</evidence>
<comment type="catalytic activity">
    <reaction evidence="13 14">
        <text>UDP-N-acetyl-alpha-D-muramate + L-alanine + ATP = UDP-N-acetyl-alpha-D-muramoyl-L-alanine + ADP + phosphate + H(+)</text>
        <dbReference type="Rhea" id="RHEA:23372"/>
        <dbReference type="ChEBI" id="CHEBI:15378"/>
        <dbReference type="ChEBI" id="CHEBI:30616"/>
        <dbReference type="ChEBI" id="CHEBI:43474"/>
        <dbReference type="ChEBI" id="CHEBI:57972"/>
        <dbReference type="ChEBI" id="CHEBI:70757"/>
        <dbReference type="ChEBI" id="CHEBI:83898"/>
        <dbReference type="ChEBI" id="CHEBI:456216"/>
        <dbReference type="EC" id="6.3.2.8"/>
    </reaction>
</comment>
<dbReference type="Pfam" id="PF01225">
    <property type="entry name" value="Mur_ligase"/>
    <property type="match status" value="1"/>
</dbReference>
<dbReference type="UniPathway" id="UPA00219"/>
<evidence type="ECO:0000256" key="11">
    <source>
        <dbReference type="ARBA" id="ARBA00023306"/>
    </source>
</evidence>